<dbReference type="RefSeq" id="WP_207671675.1">
    <property type="nucleotide sequence ID" value="NZ_JAFREM010000002.1"/>
</dbReference>
<feature type="domain" description="HTH araC/xylS-type" evidence="4">
    <location>
        <begin position="188"/>
        <end position="286"/>
    </location>
</feature>
<dbReference type="PRINTS" id="PR00032">
    <property type="entry name" value="HTHARAC"/>
</dbReference>
<organism evidence="5 6">
    <name type="scientific">Candidatus Enterococcus moelleringii</name>
    <dbReference type="NCBI Taxonomy" id="2815325"/>
    <lineage>
        <taxon>Bacteria</taxon>
        <taxon>Bacillati</taxon>
        <taxon>Bacillota</taxon>
        <taxon>Bacilli</taxon>
        <taxon>Lactobacillales</taxon>
        <taxon>Enterococcaceae</taxon>
        <taxon>Enterococcus</taxon>
    </lineage>
</organism>
<dbReference type="InterPro" id="IPR018060">
    <property type="entry name" value="HTH_AraC"/>
</dbReference>
<dbReference type="PROSITE" id="PS00041">
    <property type="entry name" value="HTH_ARAC_FAMILY_1"/>
    <property type="match status" value="1"/>
</dbReference>
<dbReference type="Gene3D" id="1.10.10.60">
    <property type="entry name" value="Homeodomain-like"/>
    <property type="match status" value="2"/>
</dbReference>
<dbReference type="InterPro" id="IPR020449">
    <property type="entry name" value="Tscrpt_reg_AraC-type_HTH"/>
</dbReference>
<evidence type="ECO:0000256" key="2">
    <source>
        <dbReference type="ARBA" id="ARBA00023125"/>
    </source>
</evidence>
<dbReference type="SUPFAM" id="SSF46689">
    <property type="entry name" value="Homeodomain-like"/>
    <property type="match status" value="2"/>
</dbReference>
<keyword evidence="6" id="KW-1185">Reference proteome</keyword>
<dbReference type="PANTHER" id="PTHR43280:SF2">
    <property type="entry name" value="HTH-TYPE TRANSCRIPTIONAL REGULATOR EXSA"/>
    <property type="match status" value="1"/>
</dbReference>
<dbReference type="Pfam" id="PF12833">
    <property type="entry name" value="HTH_18"/>
    <property type="match status" value="1"/>
</dbReference>
<proteinExistence type="predicted"/>
<dbReference type="SUPFAM" id="SSF51215">
    <property type="entry name" value="Regulatory protein AraC"/>
    <property type="match status" value="1"/>
</dbReference>
<keyword evidence="1" id="KW-0805">Transcription regulation</keyword>
<dbReference type="SMART" id="SM00342">
    <property type="entry name" value="HTH_ARAC"/>
    <property type="match status" value="1"/>
</dbReference>
<dbReference type="InterPro" id="IPR014710">
    <property type="entry name" value="RmlC-like_jellyroll"/>
</dbReference>
<evidence type="ECO:0000256" key="1">
    <source>
        <dbReference type="ARBA" id="ARBA00023015"/>
    </source>
</evidence>
<gene>
    <name evidence="5" type="ORF">JZO70_01075</name>
</gene>
<dbReference type="InterPro" id="IPR009057">
    <property type="entry name" value="Homeodomain-like_sf"/>
</dbReference>
<name>A0ABS3L543_9ENTE</name>
<dbReference type="PROSITE" id="PS01124">
    <property type="entry name" value="HTH_ARAC_FAMILY_2"/>
    <property type="match status" value="1"/>
</dbReference>
<protein>
    <submittedName>
        <fullName evidence="5">Helix-turn-helix domain-containing protein</fullName>
    </submittedName>
</protein>
<evidence type="ECO:0000313" key="6">
    <source>
        <dbReference type="Proteomes" id="UP000664601"/>
    </source>
</evidence>
<sequence>MELDPDIKLLPIKEISDLSLFSFKPDTKHQINKLYHWIFYSINSGTITLFIGKESLYLEAGDCIILPNGEQHSFATSQKETTQVTMITFDSFTGYSPLDPLNKQILHLSEHQKHLVRAIFYRAALVYPQMSENAFNLRQLIRDADPIDEQILYLHFSELVYSMIQDHRRLTAKKEHVSPKIHKHDLISQIMAYMEENLDKNITIEEFANHFYISASHIKKVFKEYTGYSMINYYKILKIEKAKELILSNEKSFTEIGLELGYDSIHHFSNTFKKYTGLSPTKYKQSKEAVDQKMNELS</sequence>
<dbReference type="Gene3D" id="2.60.120.10">
    <property type="entry name" value="Jelly Rolls"/>
    <property type="match status" value="1"/>
</dbReference>
<evidence type="ECO:0000259" key="4">
    <source>
        <dbReference type="PROSITE" id="PS01124"/>
    </source>
</evidence>
<dbReference type="EMBL" id="JAFREM010000002">
    <property type="protein sequence ID" value="MBO1304736.1"/>
    <property type="molecule type" value="Genomic_DNA"/>
</dbReference>
<accession>A0ABS3L543</accession>
<dbReference type="InterPro" id="IPR018062">
    <property type="entry name" value="HTH_AraC-typ_CS"/>
</dbReference>
<keyword evidence="3" id="KW-0804">Transcription</keyword>
<comment type="caution">
    <text evidence="5">The sequence shown here is derived from an EMBL/GenBank/DDBJ whole genome shotgun (WGS) entry which is preliminary data.</text>
</comment>
<evidence type="ECO:0000313" key="5">
    <source>
        <dbReference type="EMBL" id="MBO1304736.1"/>
    </source>
</evidence>
<keyword evidence="2" id="KW-0238">DNA-binding</keyword>
<reference evidence="5 6" key="1">
    <citation type="submission" date="2021-03" db="EMBL/GenBank/DDBJ databases">
        <title>Enterococcal diversity collection.</title>
        <authorList>
            <person name="Gilmore M.S."/>
            <person name="Schwartzman J."/>
            <person name="Van Tyne D."/>
            <person name="Martin M."/>
            <person name="Earl A.M."/>
            <person name="Manson A.L."/>
            <person name="Straub T."/>
            <person name="Salamzade R."/>
            <person name="Saavedra J."/>
            <person name="Lebreton F."/>
            <person name="Prichula J."/>
            <person name="Schaufler K."/>
            <person name="Gaca A."/>
            <person name="Sgardioli B."/>
            <person name="Wagenaar J."/>
            <person name="Strong T."/>
        </authorList>
    </citation>
    <scope>NUCLEOTIDE SEQUENCE [LARGE SCALE GENOMIC DNA]</scope>
    <source>
        <strain evidence="5 6">669A</strain>
    </source>
</reference>
<evidence type="ECO:0000256" key="3">
    <source>
        <dbReference type="ARBA" id="ARBA00023163"/>
    </source>
</evidence>
<dbReference type="Proteomes" id="UP000664601">
    <property type="component" value="Unassembled WGS sequence"/>
</dbReference>
<dbReference type="InterPro" id="IPR037923">
    <property type="entry name" value="HTH-like"/>
</dbReference>
<dbReference type="PANTHER" id="PTHR43280">
    <property type="entry name" value="ARAC-FAMILY TRANSCRIPTIONAL REGULATOR"/>
    <property type="match status" value="1"/>
</dbReference>